<accession>A0A6A5UC02</accession>
<dbReference type="PANTHER" id="PTHR43591">
    <property type="entry name" value="METHYLTRANSFERASE"/>
    <property type="match status" value="1"/>
</dbReference>
<dbReference type="Gene3D" id="3.40.50.150">
    <property type="entry name" value="Vaccinia Virus protein VP39"/>
    <property type="match status" value="1"/>
</dbReference>
<dbReference type="InterPro" id="IPR029063">
    <property type="entry name" value="SAM-dependent_MTases_sf"/>
</dbReference>
<reference evidence="2" key="1">
    <citation type="journal article" date="2020" name="Stud. Mycol.">
        <title>101 Dothideomycetes genomes: a test case for predicting lifestyles and emergence of pathogens.</title>
        <authorList>
            <person name="Haridas S."/>
            <person name="Albert R."/>
            <person name="Binder M."/>
            <person name="Bloem J."/>
            <person name="Labutti K."/>
            <person name="Salamov A."/>
            <person name="Andreopoulos B."/>
            <person name="Baker S."/>
            <person name="Barry K."/>
            <person name="Bills G."/>
            <person name="Bluhm B."/>
            <person name="Cannon C."/>
            <person name="Castanera R."/>
            <person name="Culley D."/>
            <person name="Daum C."/>
            <person name="Ezra D."/>
            <person name="Gonzalez J."/>
            <person name="Henrissat B."/>
            <person name="Kuo A."/>
            <person name="Liang C."/>
            <person name="Lipzen A."/>
            <person name="Lutzoni F."/>
            <person name="Magnuson J."/>
            <person name="Mondo S."/>
            <person name="Nolan M."/>
            <person name="Ohm R."/>
            <person name="Pangilinan J."/>
            <person name="Park H.-J."/>
            <person name="Ramirez L."/>
            <person name="Alfaro M."/>
            <person name="Sun H."/>
            <person name="Tritt A."/>
            <person name="Yoshinaga Y."/>
            <person name="Zwiers L.-H."/>
            <person name="Turgeon B."/>
            <person name="Goodwin S."/>
            <person name="Spatafora J."/>
            <person name="Crous P."/>
            <person name="Grigoriev I."/>
        </authorList>
    </citation>
    <scope>NUCLEOTIDE SEQUENCE</scope>
    <source>
        <strain evidence="2">CBS 675.92</strain>
    </source>
</reference>
<evidence type="ECO:0000313" key="3">
    <source>
        <dbReference type="Proteomes" id="UP000800035"/>
    </source>
</evidence>
<dbReference type="InterPro" id="IPR041698">
    <property type="entry name" value="Methyltransf_25"/>
</dbReference>
<dbReference type="GO" id="GO:0008168">
    <property type="term" value="F:methyltransferase activity"/>
    <property type="evidence" value="ECO:0007669"/>
    <property type="project" value="UniProtKB-KW"/>
</dbReference>
<dbReference type="GO" id="GO:0032259">
    <property type="term" value="P:methylation"/>
    <property type="evidence" value="ECO:0007669"/>
    <property type="project" value="UniProtKB-KW"/>
</dbReference>
<dbReference type="CDD" id="cd02440">
    <property type="entry name" value="AdoMet_MTases"/>
    <property type="match status" value="1"/>
</dbReference>
<protein>
    <submittedName>
        <fullName evidence="2">S-adenosyl-L-methionine-dependent methyltransferase</fullName>
    </submittedName>
</protein>
<gene>
    <name evidence="2" type="ORF">CC80DRAFT_400976</name>
</gene>
<dbReference type="EMBL" id="ML976980">
    <property type="protein sequence ID" value="KAF1961850.1"/>
    <property type="molecule type" value="Genomic_DNA"/>
</dbReference>
<dbReference type="Proteomes" id="UP000800035">
    <property type="component" value="Unassembled WGS sequence"/>
</dbReference>
<keyword evidence="2" id="KW-0808">Transferase</keyword>
<evidence type="ECO:0000259" key="1">
    <source>
        <dbReference type="Pfam" id="PF13649"/>
    </source>
</evidence>
<feature type="domain" description="Methyltransferase" evidence="1">
    <location>
        <begin position="54"/>
        <end position="148"/>
    </location>
</feature>
<dbReference type="Pfam" id="PF13649">
    <property type="entry name" value="Methyltransf_25"/>
    <property type="match status" value="1"/>
</dbReference>
<proteinExistence type="predicted"/>
<dbReference type="AlphaFoldDB" id="A0A6A5UC02"/>
<evidence type="ECO:0000313" key="2">
    <source>
        <dbReference type="EMBL" id="KAF1961850.1"/>
    </source>
</evidence>
<dbReference type="SUPFAM" id="SSF53335">
    <property type="entry name" value="S-adenosyl-L-methionine-dependent methyltransferases"/>
    <property type="match status" value="1"/>
</dbReference>
<organism evidence="2 3">
    <name type="scientific">Byssothecium circinans</name>
    <dbReference type="NCBI Taxonomy" id="147558"/>
    <lineage>
        <taxon>Eukaryota</taxon>
        <taxon>Fungi</taxon>
        <taxon>Dikarya</taxon>
        <taxon>Ascomycota</taxon>
        <taxon>Pezizomycotina</taxon>
        <taxon>Dothideomycetes</taxon>
        <taxon>Pleosporomycetidae</taxon>
        <taxon>Pleosporales</taxon>
        <taxon>Massarineae</taxon>
        <taxon>Massarinaceae</taxon>
        <taxon>Byssothecium</taxon>
    </lineage>
</organism>
<dbReference type="OrthoDB" id="417697at2759"/>
<name>A0A6A5UC02_9PLEO</name>
<keyword evidence="2" id="KW-0489">Methyltransferase</keyword>
<keyword evidence="3" id="KW-1185">Reference proteome</keyword>
<dbReference type="PANTHER" id="PTHR43591:SF96">
    <property type="entry name" value="PUTATIVE-RELATED"/>
    <property type="match status" value="1"/>
</dbReference>
<sequence>MDPTQDLNHIDGHGYILDRNHLAACRLNLQHYLWKEALGFTIEPSIPIPKNATIADVACGTGLWLLDAARLLPDAKLHGFDIDLSQAPHSDWLPSIITLEKWNLFEDIHPHWEGKFDFVHVRLLVLVLSGENRQPFVDRLLKLLKPGGYIQWDELDCFHMHIRKVDPAIDSPALDQLYDLCNSLGRHEWTMQIPELLSEAGFEHARLTEVGDAPYIARAFNEQHMLTMEEIAAGMIRVGKKELANRVLTWVGEAHAESVNGAVLCIPRVVVVARKPL</sequence>